<feature type="compositionally biased region" description="Acidic residues" evidence="1">
    <location>
        <begin position="102"/>
        <end position="112"/>
    </location>
</feature>
<keyword evidence="2" id="KW-0472">Membrane</keyword>
<feature type="compositionally biased region" description="Polar residues" evidence="1">
    <location>
        <begin position="117"/>
        <end position="129"/>
    </location>
</feature>
<feature type="region of interest" description="Disordered" evidence="1">
    <location>
        <begin position="74"/>
        <end position="129"/>
    </location>
</feature>
<protein>
    <submittedName>
        <fullName evidence="3">Uncharacterized protein</fullName>
    </submittedName>
</protein>
<keyword evidence="2" id="KW-0812">Transmembrane</keyword>
<proteinExistence type="predicted"/>
<sequence length="383" mass="43515">MDKQLKDLKTKFEKDIPTSFTEKDKQAIRSKINQLTDKQPRRRSFRLYPQLLTGVVIAVTILIVAVTINNQPNMFNSSDKATDAESEKTAELNTAEAQMDSFEGETAGEEDSAGMAESNSLGNVFNPETVQHDPSFSVENIEENSNEIIITFSGAMIAGNFMNNQPLEFQPTEESRQEIPIAMGDEAKEIPIFISNEEFARAVYKSEIENSAQLSLQVTEINYHYSPEGSSIYVKVADQQGMSGIAIQSYSTTIALSKELQAVYEDYKASLDDKLLSGLNPIDVFKIYQHATYKGDLEVEYALYYKQENHYYPDKETFLAEASYSENNAAEFYQSMLEVKSFEEFYLNEEEVLIRYTLDNLISFRLYKDSSSNVWKVSYLPIQ</sequence>
<evidence type="ECO:0000313" key="3">
    <source>
        <dbReference type="EMBL" id="MEN2767080.1"/>
    </source>
</evidence>
<evidence type="ECO:0000256" key="1">
    <source>
        <dbReference type="SAM" id="MobiDB-lite"/>
    </source>
</evidence>
<dbReference type="EMBL" id="JBDIML010000002">
    <property type="protein sequence ID" value="MEN2767080.1"/>
    <property type="molecule type" value="Genomic_DNA"/>
</dbReference>
<gene>
    <name evidence="3" type="ORF">ABC228_07765</name>
</gene>
<feature type="compositionally biased region" description="Basic and acidic residues" evidence="1">
    <location>
        <begin position="80"/>
        <end position="90"/>
    </location>
</feature>
<organism evidence="3 4">
    <name type="scientific">Ornithinibacillus xuwenensis</name>
    <dbReference type="NCBI Taxonomy" id="3144668"/>
    <lineage>
        <taxon>Bacteria</taxon>
        <taxon>Bacillati</taxon>
        <taxon>Bacillota</taxon>
        <taxon>Bacilli</taxon>
        <taxon>Bacillales</taxon>
        <taxon>Bacillaceae</taxon>
        <taxon>Ornithinibacillus</taxon>
    </lineage>
</organism>
<accession>A0ABU9XGC0</accession>
<dbReference type="Proteomes" id="UP001444625">
    <property type="component" value="Unassembled WGS sequence"/>
</dbReference>
<keyword evidence="4" id="KW-1185">Reference proteome</keyword>
<feature type="transmembrane region" description="Helical" evidence="2">
    <location>
        <begin position="47"/>
        <end position="68"/>
    </location>
</feature>
<evidence type="ECO:0000313" key="4">
    <source>
        <dbReference type="Proteomes" id="UP001444625"/>
    </source>
</evidence>
<reference evidence="3 4" key="1">
    <citation type="submission" date="2024-05" db="EMBL/GenBank/DDBJ databases">
        <authorList>
            <person name="Haq I."/>
            <person name="Ullah Z."/>
            <person name="Ahmad R."/>
            <person name="Li M."/>
            <person name="Tong Y."/>
        </authorList>
    </citation>
    <scope>NUCLEOTIDE SEQUENCE [LARGE SCALE GENOMIC DNA]</scope>
    <source>
        <strain evidence="3 4">16A2E</strain>
    </source>
</reference>
<keyword evidence="2" id="KW-1133">Transmembrane helix</keyword>
<comment type="caution">
    <text evidence="3">The sequence shown here is derived from an EMBL/GenBank/DDBJ whole genome shotgun (WGS) entry which is preliminary data.</text>
</comment>
<dbReference type="RefSeq" id="WP_345824540.1">
    <property type="nucleotide sequence ID" value="NZ_JBDIML010000002.1"/>
</dbReference>
<evidence type="ECO:0000256" key="2">
    <source>
        <dbReference type="SAM" id="Phobius"/>
    </source>
</evidence>
<name>A0ABU9XGC0_9BACI</name>